<protein>
    <recommendedName>
        <fullName evidence="4">Acetyl-CoA carboxylase biotin carboxyl carrier protein subunit</fullName>
    </recommendedName>
</protein>
<evidence type="ECO:0008006" key="4">
    <source>
        <dbReference type="Google" id="ProtNLM"/>
    </source>
</evidence>
<dbReference type="InterPro" id="IPR032716">
    <property type="entry name" value="ACC_epsilon"/>
</dbReference>
<reference evidence="2 3" key="1">
    <citation type="submission" date="2016-12" db="EMBL/GenBank/DDBJ databases">
        <title>The draft genome sequence of Actinophytocola sp. 11-183.</title>
        <authorList>
            <person name="Wang W."/>
            <person name="Yuan L."/>
        </authorList>
    </citation>
    <scope>NUCLEOTIDE SEQUENCE [LARGE SCALE GENOMIC DNA]</scope>
    <source>
        <strain evidence="2 3">11-183</strain>
    </source>
</reference>
<dbReference type="STRING" id="1912961.BU204_12755"/>
<evidence type="ECO:0000313" key="2">
    <source>
        <dbReference type="EMBL" id="OLF17251.1"/>
    </source>
</evidence>
<accession>A0A1Q8CS93</accession>
<name>A0A1Q8CS93_9PSEU</name>
<evidence type="ECO:0000256" key="1">
    <source>
        <dbReference type="SAM" id="MobiDB-lite"/>
    </source>
</evidence>
<proteinExistence type="predicted"/>
<keyword evidence="3" id="KW-1185">Reference proteome</keyword>
<dbReference type="GO" id="GO:0003989">
    <property type="term" value="F:acetyl-CoA carboxylase activity"/>
    <property type="evidence" value="ECO:0007669"/>
    <property type="project" value="InterPro"/>
</dbReference>
<feature type="region of interest" description="Disordered" evidence="1">
    <location>
        <begin position="28"/>
        <end position="76"/>
    </location>
</feature>
<organism evidence="2 3">
    <name type="scientific">Actinophytocola xanthii</name>
    <dbReference type="NCBI Taxonomy" id="1912961"/>
    <lineage>
        <taxon>Bacteria</taxon>
        <taxon>Bacillati</taxon>
        <taxon>Actinomycetota</taxon>
        <taxon>Actinomycetes</taxon>
        <taxon>Pseudonocardiales</taxon>
        <taxon>Pseudonocardiaceae</taxon>
    </lineage>
</organism>
<dbReference type="Pfam" id="PF13822">
    <property type="entry name" value="ACC_epsilon"/>
    <property type="match status" value="1"/>
</dbReference>
<dbReference type="RefSeq" id="WP_075125850.1">
    <property type="nucleotide sequence ID" value="NZ_MSIE01000019.1"/>
</dbReference>
<dbReference type="Proteomes" id="UP000185596">
    <property type="component" value="Unassembled WGS sequence"/>
</dbReference>
<evidence type="ECO:0000313" key="3">
    <source>
        <dbReference type="Proteomes" id="UP000185596"/>
    </source>
</evidence>
<sequence>MDIRIVRGAPDDHDLAALLIALLALTPTARAPEPAPRPGWTTRAVPYASPRSWRGRPGGAGPRWEPSPRPGQEAHG</sequence>
<dbReference type="AlphaFoldDB" id="A0A1Q8CS93"/>
<gene>
    <name evidence="2" type="ORF">BU204_12755</name>
</gene>
<dbReference type="EMBL" id="MSIE01000019">
    <property type="protein sequence ID" value="OLF17251.1"/>
    <property type="molecule type" value="Genomic_DNA"/>
</dbReference>
<comment type="caution">
    <text evidence="2">The sequence shown here is derived from an EMBL/GenBank/DDBJ whole genome shotgun (WGS) entry which is preliminary data.</text>
</comment>
<dbReference type="GO" id="GO:0004658">
    <property type="term" value="F:propionyl-CoA carboxylase activity"/>
    <property type="evidence" value="ECO:0007669"/>
    <property type="project" value="InterPro"/>
</dbReference>